<dbReference type="InterPro" id="IPR017871">
    <property type="entry name" value="ABC_transporter-like_CS"/>
</dbReference>
<feature type="domain" description="ABC transporter" evidence="5">
    <location>
        <begin position="259"/>
        <end position="498"/>
    </location>
</feature>
<evidence type="ECO:0000256" key="2">
    <source>
        <dbReference type="ARBA" id="ARBA00022737"/>
    </source>
</evidence>
<dbReference type="Proteomes" id="UP001652338">
    <property type="component" value="Unassembled WGS sequence"/>
</dbReference>
<sequence>MSGEVILKSHDIVKHFGQTHALNGISVEIHRGEIIGLIGENGSGKSTFSSIISGVYPPTSGSLELKGQPYKPTNPLDAQKHGISMVTQEMGTLPGIKVADNIFLGREEMFTQHGIVNRKQMYEAAKKAMEKVGITDIKPDAPISNYGLEDRKLIEVVRAIYNDPEIFIVDETTTALSQKGRDIIYRLIRKFCDENKAVIFISHDLEEIMEVCSQLIVLRDGDFIEQLPKSEFEEERIKELMVGRKLTGSYYRSDYDGSFSDEVVLKAEKIWKSHTLEDISLELHKGEILGIGGLTDCGMHDLGKILFGIEKPLIGKVTLGDGTEISNPKVAINHKIGYVSKNRDQEALILSASIMENTVLPSMSLISKGGLIFKSAEKKFTQEQIKGMSIKCREMSQDVRDLSGGNKQKVVFGKWLGNKSEIFILDCPTRGIDIGVKAFMYQLMYQLKQEGKSIIMISEELPELIGMSDKIMIMKDGKVQKTFDRSEKLSESLLIKEMV</sequence>
<accession>A0ABT2SNW6</accession>
<organism evidence="6 7">
    <name type="scientific">Muricoprocola aceti</name>
    <dbReference type="NCBI Taxonomy" id="2981772"/>
    <lineage>
        <taxon>Bacteria</taxon>
        <taxon>Bacillati</taxon>
        <taxon>Bacillota</taxon>
        <taxon>Clostridia</taxon>
        <taxon>Lachnospirales</taxon>
        <taxon>Lachnospiraceae</taxon>
        <taxon>Muricoprocola</taxon>
    </lineage>
</organism>
<dbReference type="SUPFAM" id="SSF52540">
    <property type="entry name" value="P-loop containing nucleoside triphosphate hydrolases"/>
    <property type="match status" value="2"/>
</dbReference>
<dbReference type="CDD" id="cd03216">
    <property type="entry name" value="ABC_Carb_Monos_I"/>
    <property type="match status" value="1"/>
</dbReference>
<evidence type="ECO:0000256" key="3">
    <source>
        <dbReference type="ARBA" id="ARBA00022741"/>
    </source>
</evidence>
<keyword evidence="7" id="KW-1185">Reference proteome</keyword>
<dbReference type="Pfam" id="PF00005">
    <property type="entry name" value="ABC_tran"/>
    <property type="match status" value="2"/>
</dbReference>
<dbReference type="InterPro" id="IPR050107">
    <property type="entry name" value="ABC_carbohydrate_import_ATPase"/>
</dbReference>
<keyword evidence="1" id="KW-0813">Transport</keyword>
<dbReference type="InterPro" id="IPR027417">
    <property type="entry name" value="P-loop_NTPase"/>
</dbReference>
<dbReference type="Gene3D" id="3.40.50.300">
    <property type="entry name" value="P-loop containing nucleotide triphosphate hydrolases"/>
    <property type="match status" value="2"/>
</dbReference>
<dbReference type="CDD" id="cd03215">
    <property type="entry name" value="ABC_Carb_Monos_II"/>
    <property type="match status" value="1"/>
</dbReference>
<evidence type="ECO:0000313" key="6">
    <source>
        <dbReference type="EMBL" id="MCU6726190.1"/>
    </source>
</evidence>
<dbReference type="EMBL" id="JAOQKE010000020">
    <property type="protein sequence ID" value="MCU6726190.1"/>
    <property type="molecule type" value="Genomic_DNA"/>
</dbReference>
<keyword evidence="3" id="KW-0547">Nucleotide-binding</keyword>
<dbReference type="PROSITE" id="PS50893">
    <property type="entry name" value="ABC_TRANSPORTER_2"/>
    <property type="match status" value="2"/>
</dbReference>
<dbReference type="GO" id="GO:0005524">
    <property type="term" value="F:ATP binding"/>
    <property type="evidence" value="ECO:0007669"/>
    <property type="project" value="UniProtKB-KW"/>
</dbReference>
<keyword evidence="4 6" id="KW-0067">ATP-binding</keyword>
<dbReference type="InterPro" id="IPR003593">
    <property type="entry name" value="AAA+_ATPase"/>
</dbReference>
<keyword evidence="2" id="KW-0677">Repeat</keyword>
<dbReference type="RefSeq" id="WP_262655468.1">
    <property type="nucleotide sequence ID" value="NZ_JAOQKE010000020.1"/>
</dbReference>
<reference evidence="6 7" key="1">
    <citation type="journal article" date="2021" name="ISME Commun">
        <title>Automated analysis of genomic sequences facilitates high-throughput and comprehensive description of bacteria.</title>
        <authorList>
            <person name="Hitch T.C.A."/>
        </authorList>
    </citation>
    <scope>NUCLEOTIDE SEQUENCE [LARGE SCALE GENOMIC DNA]</scope>
    <source>
        <strain evidence="6 7">Sanger_29</strain>
    </source>
</reference>
<dbReference type="PANTHER" id="PTHR43790">
    <property type="entry name" value="CARBOHYDRATE TRANSPORT ATP-BINDING PROTEIN MG119-RELATED"/>
    <property type="match status" value="1"/>
</dbReference>
<evidence type="ECO:0000313" key="7">
    <source>
        <dbReference type="Proteomes" id="UP001652338"/>
    </source>
</evidence>
<dbReference type="PANTHER" id="PTHR43790:SF9">
    <property type="entry name" value="GALACTOFURANOSE TRANSPORTER ATP-BINDING PROTEIN YTFR"/>
    <property type="match status" value="1"/>
</dbReference>
<dbReference type="SMART" id="SM00382">
    <property type="entry name" value="AAA"/>
    <property type="match status" value="1"/>
</dbReference>
<gene>
    <name evidence="6" type="ORF">OCV47_12715</name>
</gene>
<protein>
    <submittedName>
        <fullName evidence="6">Sugar ABC transporter ATP-binding protein</fullName>
    </submittedName>
</protein>
<comment type="caution">
    <text evidence="6">The sequence shown here is derived from an EMBL/GenBank/DDBJ whole genome shotgun (WGS) entry which is preliminary data.</text>
</comment>
<proteinExistence type="predicted"/>
<feature type="domain" description="ABC transporter" evidence="5">
    <location>
        <begin position="7"/>
        <end position="245"/>
    </location>
</feature>
<evidence type="ECO:0000256" key="4">
    <source>
        <dbReference type="ARBA" id="ARBA00022840"/>
    </source>
</evidence>
<dbReference type="PROSITE" id="PS00211">
    <property type="entry name" value="ABC_TRANSPORTER_1"/>
    <property type="match status" value="1"/>
</dbReference>
<evidence type="ECO:0000259" key="5">
    <source>
        <dbReference type="PROSITE" id="PS50893"/>
    </source>
</evidence>
<name>A0ABT2SNW6_9FIRM</name>
<dbReference type="InterPro" id="IPR003439">
    <property type="entry name" value="ABC_transporter-like_ATP-bd"/>
</dbReference>
<evidence type="ECO:0000256" key="1">
    <source>
        <dbReference type="ARBA" id="ARBA00022448"/>
    </source>
</evidence>